<dbReference type="Pfam" id="PF05257">
    <property type="entry name" value="CHAP"/>
    <property type="match status" value="1"/>
</dbReference>
<gene>
    <name evidence="3" type="ORF">J2S23_001226</name>
</gene>
<evidence type="ECO:0000313" key="4">
    <source>
        <dbReference type="Proteomes" id="UP001223079"/>
    </source>
</evidence>
<proteinExistence type="predicted"/>
<dbReference type="Proteomes" id="UP001223079">
    <property type="component" value="Unassembled WGS sequence"/>
</dbReference>
<dbReference type="InterPro" id="IPR007921">
    <property type="entry name" value="CHAP_dom"/>
</dbReference>
<accession>A0ABT9YRP0</accession>
<dbReference type="InterPro" id="IPR038765">
    <property type="entry name" value="Papain-like_cys_pep_sf"/>
</dbReference>
<evidence type="ECO:0000259" key="2">
    <source>
        <dbReference type="PROSITE" id="PS50911"/>
    </source>
</evidence>
<dbReference type="PROSITE" id="PS50911">
    <property type="entry name" value="CHAP"/>
    <property type="match status" value="1"/>
</dbReference>
<feature type="domain" description="Peptidase C51" evidence="2">
    <location>
        <begin position="113"/>
        <end position="237"/>
    </location>
</feature>
<feature type="compositionally biased region" description="Basic residues" evidence="1">
    <location>
        <begin position="8"/>
        <end position="17"/>
    </location>
</feature>
<dbReference type="EMBL" id="JAUSTM010000010">
    <property type="protein sequence ID" value="MDQ0222669.1"/>
    <property type="molecule type" value="Genomic_DNA"/>
</dbReference>
<dbReference type="SUPFAM" id="SSF54001">
    <property type="entry name" value="Cysteine proteinases"/>
    <property type="match status" value="1"/>
</dbReference>
<evidence type="ECO:0000313" key="3">
    <source>
        <dbReference type="EMBL" id="MDQ0222669.1"/>
    </source>
</evidence>
<reference evidence="3 4" key="1">
    <citation type="submission" date="2023-07" db="EMBL/GenBank/DDBJ databases">
        <title>Genomic Encyclopedia of Type Strains, Phase IV (KMG-IV): sequencing the most valuable type-strain genomes for metagenomic binning, comparative biology and taxonomic classification.</title>
        <authorList>
            <person name="Goeker M."/>
        </authorList>
    </citation>
    <scope>NUCLEOTIDE SEQUENCE [LARGE SCALE GENOMIC DNA]</scope>
    <source>
        <strain evidence="3 4">DSM 105143</strain>
    </source>
</reference>
<sequence length="240" mass="26162">MTIEESKHHSRKARTTRTKSNSGGDNGSPLTVLHSATSLKMAVAAGILGVALWSNQEASALSFEEGAPNESFAYYNEAVWQPDYGYPAYNYYTYDTSTSTTYDSSTNYTSSVDVSYDSTFTIPTYTNTETNTYPMGQCTWGVKVLAPWVGDYWGNAADWVASAQAAGYQVGTTPQEGAVAVWFDGGYGHVAYVVDVQSDTAIQVLESNYNGIMQIGNYRGIFDPTDPAYGYSVMYIYPAS</sequence>
<keyword evidence="4" id="KW-1185">Reference proteome</keyword>
<comment type="caution">
    <text evidence="3">The sequence shown here is derived from an EMBL/GenBank/DDBJ whole genome shotgun (WGS) entry which is preliminary data.</text>
</comment>
<dbReference type="PRINTS" id="PR01852">
    <property type="entry name" value="SIBAPROTEIN"/>
</dbReference>
<organism evidence="3 4">
    <name type="scientific">Streptococcus moroccensis</name>
    <dbReference type="NCBI Taxonomy" id="1451356"/>
    <lineage>
        <taxon>Bacteria</taxon>
        <taxon>Bacillati</taxon>
        <taxon>Bacillota</taxon>
        <taxon>Bacilli</taxon>
        <taxon>Lactobacillales</taxon>
        <taxon>Streptococcaceae</taxon>
        <taxon>Streptococcus</taxon>
    </lineage>
</organism>
<dbReference type="Gene3D" id="3.90.1720.10">
    <property type="entry name" value="endopeptidase domain like (from Nostoc punctiforme)"/>
    <property type="match status" value="1"/>
</dbReference>
<evidence type="ECO:0000256" key="1">
    <source>
        <dbReference type="SAM" id="MobiDB-lite"/>
    </source>
</evidence>
<feature type="region of interest" description="Disordered" evidence="1">
    <location>
        <begin position="1"/>
        <end position="29"/>
    </location>
</feature>
<dbReference type="InterPro" id="IPR009148">
    <property type="entry name" value="PcsB-like"/>
</dbReference>
<name>A0ABT9YRP0_9STRE</name>
<protein>
    <submittedName>
        <fullName evidence="3">Surface antigen</fullName>
    </submittedName>
</protein>